<gene>
    <name evidence="1" type="ORF">SAMN02745219_03554</name>
</gene>
<dbReference type="AlphaFoldDB" id="A0A1M6MY75"/>
<reference evidence="2" key="1">
    <citation type="submission" date="2016-11" db="EMBL/GenBank/DDBJ databases">
        <authorList>
            <person name="Varghese N."/>
            <person name="Submissions S."/>
        </authorList>
    </citation>
    <scope>NUCLEOTIDE SEQUENCE [LARGE SCALE GENOMIC DNA]</scope>
    <source>
        <strain evidence="2">DSM 16057</strain>
    </source>
</reference>
<organism evidence="1 2">
    <name type="scientific">Desulfofundulus thermosubterraneus DSM 16057</name>
    <dbReference type="NCBI Taxonomy" id="1121432"/>
    <lineage>
        <taxon>Bacteria</taxon>
        <taxon>Bacillati</taxon>
        <taxon>Bacillota</taxon>
        <taxon>Clostridia</taxon>
        <taxon>Eubacteriales</taxon>
        <taxon>Peptococcaceae</taxon>
        <taxon>Desulfofundulus</taxon>
    </lineage>
</organism>
<sequence length="39" mass="4740">MPVNHQFHIEAHQIKSKIAIFLLPYVSEKERSYVDKQWK</sequence>
<accession>A0A1M6MY75</accession>
<protein>
    <submittedName>
        <fullName evidence="1">Uncharacterized protein</fullName>
    </submittedName>
</protein>
<keyword evidence="2" id="KW-1185">Reference proteome</keyword>
<evidence type="ECO:0000313" key="2">
    <source>
        <dbReference type="Proteomes" id="UP000184529"/>
    </source>
</evidence>
<proteinExistence type="predicted"/>
<evidence type="ECO:0000313" key="1">
    <source>
        <dbReference type="EMBL" id="SHJ88388.1"/>
    </source>
</evidence>
<dbReference type="Proteomes" id="UP000184529">
    <property type="component" value="Unassembled WGS sequence"/>
</dbReference>
<dbReference type="EMBL" id="FQZM01000093">
    <property type="protein sequence ID" value="SHJ88388.1"/>
    <property type="molecule type" value="Genomic_DNA"/>
</dbReference>
<dbReference type="STRING" id="1121432.SAMN02745219_03554"/>
<name>A0A1M6MY75_9FIRM</name>